<name>A0A839S5R1_9PSEU</name>
<organism evidence="2 3">
    <name type="scientific">Prauserella isguenensis</name>
    <dbReference type="NCBI Taxonomy" id="1470180"/>
    <lineage>
        <taxon>Bacteria</taxon>
        <taxon>Bacillati</taxon>
        <taxon>Actinomycetota</taxon>
        <taxon>Actinomycetes</taxon>
        <taxon>Pseudonocardiales</taxon>
        <taxon>Pseudonocardiaceae</taxon>
        <taxon>Prauserella</taxon>
    </lineage>
</organism>
<dbReference type="Proteomes" id="UP000550714">
    <property type="component" value="Unassembled WGS sequence"/>
</dbReference>
<dbReference type="EMBL" id="JACHWU010000004">
    <property type="protein sequence ID" value="MBB3052712.1"/>
    <property type="molecule type" value="Genomic_DNA"/>
</dbReference>
<feature type="compositionally biased region" description="Basic and acidic residues" evidence="1">
    <location>
        <begin position="171"/>
        <end position="182"/>
    </location>
</feature>
<evidence type="ECO:0000313" key="3">
    <source>
        <dbReference type="Proteomes" id="UP000550714"/>
    </source>
</evidence>
<comment type="caution">
    <text evidence="2">The sequence shown here is derived from an EMBL/GenBank/DDBJ whole genome shotgun (WGS) entry which is preliminary data.</text>
</comment>
<feature type="compositionally biased region" description="Low complexity" evidence="1">
    <location>
        <begin position="145"/>
        <end position="156"/>
    </location>
</feature>
<accession>A0A839S5R1</accession>
<reference evidence="2 3" key="1">
    <citation type="submission" date="2020-08" db="EMBL/GenBank/DDBJ databases">
        <title>Genomic Encyclopedia of Type Strains, Phase III (KMG-III): the genomes of soil and plant-associated and newly described type strains.</title>
        <authorList>
            <person name="Whitman W."/>
        </authorList>
    </citation>
    <scope>NUCLEOTIDE SEQUENCE [LARGE SCALE GENOMIC DNA]</scope>
    <source>
        <strain evidence="2 3">CECT 8577</strain>
    </source>
</reference>
<proteinExistence type="predicted"/>
<protein>
    <submittedName>
        <fullName evidence="2">Uncharacterized protein</fullName>
    </submittedName>
</protein>
<feature type="compositionally biased region" description="Pro residues" evidence="1">
    <location>
        <begin position="135"/>
        <end position="144"/>
    </location>
</feature>
<dbReference type="AlphaFoldDB" id="A0A839S5R1"/>
<dbReference type="RefSeq" id="WP_183657356.1">
    <property type="nucleotide sequence ID" value="NZ_JACHWU010000004.1"/>
</dbReference>
<feature type="region of interest" description="Disordered" evidence="1">
    <location>
        <begin position="125"/>
        <end position="182"/>
    </location>
</feature>
<gene>
    <name evidence="2" type="ORF">FHS23_003746</name>
</gene>
<keyword evidence="3" id="KW-1185">Reference proteome</keyword>
<sequence length="344" mass="35814">MDETTETGEPPMGISGRADLPWTASAVDGVRRRAAEYGPHDGSVEWSRRRQESLDVEAWEVRRCGRTARLWTAELLVRTAAPNAVDAAFRLVTLAHPYHRTGHVPRLYSVAGPILWRGAAAGVSAEEDVDGGGPEPSPAPPSGPSPGTSAGTSAGTQHPALVGGSPHRGGATREEAERARAADHAVALELAGRGVRRAPPRHAPGWPCWQVWQRVSFLAGPGDAPARAAELAATVVDTRGAPAAAVTRLAPQDGRRDPVDGHLVHPACDLGPHRIDALWDDFDAVETGLGDPGEPVALAAVCLAAAREVRAEFGLGDGDPVPAAHRARCAATSGAGGAEPRADR</sequence>
<evidence type="ECO:0000256" key="1">
    <source>
        <dbReference type="SAM" id="MobiDB-lite"/>
    </source>
</evidence>
<evidence type="ECO:0000313" key="2">
    <source>
        <dbReference type="EMBL" id="MBB3052712.1"/>
    </source>
</evidence>